<keyword evidence="2" id="KW-0472">Membrane</keyword>
<dbReference type="GO" id="GO:0004175">
    <property type="term" value="F:endopeptidase activity"/>
    <property type="evidence" value="ECO:0007669"/>
    <property type="project" value="UniProtKB-ARBA"/>
</dbReference>
<dbReference type="Proteomes" id="UP000237846">
    <property type="component" value="Unassembled WGS sequence"/>
</dbReference>
<sequence>MATVEEHPGEPEPAPPAAPAPPAPRTPPPTAVPLDRRLLGWEVWLVLLLSLLGPTVSAVISLAGALTAPEGLAEQEANLIVSYAERPWLDLAYQLRVLAFGFVPVLLALYLLRRGGGSARSIGFDLRRPGRDLAVGALAAALVGTGGLAVYLAAQATGLGVTVVPSTLQQAWWQLPVLLGQAVKNGVLEEVIVVGYLLLRLDQLGWSPARAVAASALLRGCYHLYQGFGMFFGNIVMGLAFGWFYHRYGRVMPLVVAHTLIDAVAFVGSAYLIGRVDWLPGA</sequence>
<dbReference type="OrthoDB" id="4453618at2"/>
<keyword evidence="4" id="KW-0378">Hydrolase</keyword>
<feature type="transmembrane region" description="Helical" evidence="2">
    <location>
        <begin position="43"/>
        <end position="66"/>
    </location>
</feature>
<dbReference type="InterPro" id="IPR003675">
    <property type="entry name" value="Rce1/LyrA-like_dom"/>
</dbReference>
<feature type="domain" description="CAAX prenyl protease 2/Lysostaphin resistance protein A-like" evidence="3">
    <location>
        <begin position="172"/>
        <end position="264"/>
    </location>
</feature>
<dbReference type="AlphaFoldDB" id="A0A2T0Q4H3"/>
<evidence type="ECO:0000313" key="4">
    <source>
        <dbReference type="EMBL" id="PRX98717.1"/>
    </source>
</evidence>
<feature type="transmembrane region" description="Helical" evidence="2">
    <location>
        <begin position="251"/>
        <end position="273"/>
    </location>
</feature>
<evidence type="ECO:0000256" key="1">
    <source>
        <dbReference type="SAM" id="MobiDB-lite"/>
    </source>
</evidence>
<accession>A0A2T0Q4H3</accession>
<name>A0A2T0Q4H3_9ACTN</name>
<feature type="region of interest" description="Disordered" evidence="1">
    <location>
        <begin position="1"/>
        <end position="31"/>
    </location>
</feature>
<feature type="compositionally biased region" description="Basic and acidic residues" evidence="1">
    <location>
        <begin position="1"/>
        <end position="10"/>
    </location>
</feature>
<reference evidence="4 5" key="1">
    <citation type="submission" date="2018-03" db="EMBL/GenBank/DDBJ databases">
        <title>Genomic Encyclopedia of Archaeal and Bacterial Type Strains, Phase II (KMG-II): from individual species to whole genera.</title>
        <authorList>
            <person name="Goeker M."/>
        </authorList>
    </citation>
    <scope>NUCLEOTIDE SEQUENCE [LARGE SCALE GENOMIC DNA]</scope>
    <source>
        <strain evidence="4 5">DSM 45601</strain>
    </source>
</reference>
<keyword evidence="4" id="KW-0645">Protease</keyword>
<feature type="transmembrane region" description="Helical" evidence="2">
    <location>
        <begin position="224"/>
        <end position="244"/>
    </location>
</feature>
<protein>
    <submittedName>
        <fullName evidence="4">Membrane protease YdiL (CAAX protease family)</fullName>
    </submittedName>
</protein>
<evidence type="ECO:0000313" key="5">
    <source>
        <dbReference type="Proteomes" id="UP000237846"/>
    </source>
</evidence>
<organism evidence="4 5">
    <name type="scientific">Allonocardiopsis opalescens</name>
    <dbReference type="NCBI Taxonomy" id="1144618"/>
    <lineage>
        <taxon>Bacteria</taxon>
        <taxon>Bacillati</taxon>
        <taxon>Actinomycetota</taxon>
        <taxon>Actinomycetes</taxon>
        <taxon>Streptosporangiales</taxon>
        <taxon>Allonocardiopsis</taxon>
    </lineage>
</organism>
<dbReference type="EMBL" id="PVZC01000004">
    <property type="protein sequence ID" value="PRX98717.1"/>
    <property type="molecule type" value="Genomic_DNA"/>
</dbReference>
<keyword evidence="2" id="KW-0812">Transmembrane</keyword>
<feature type="compositionally biased region" description="Pro residues" evidence="1">
    <location>
        <begin position="11"/>
        <end position="31"/>
    </location>
</feature>
<dbReference type="RefSeq" id="WP_106246114.1">
    <property type="nucleotide sequence ID" value="NZ_PVZC01000004.1"/>
</dbReference>
<dbReference type="GO" id="GO:0080120">
    <property type="term" value="P:CAAX-box protein maturation"/>
    <property type="evidence" value="ECO:0007669"/>
    <property type="project" value="UniProtKB-ARBA"/>
</dbReference>
<feature type="transmembrane region" description="Helical" evidence="2">
    <location>
        <begin position="133"/>
        <end position="154"/>
    </location>
</feature>
<dbReference type="Pfam" id="PF02517">
    <property type="entry name" value="Rce1-like"/>
    <property type="match status" value="1"/>
</dbReference>
<evidence type="ECO:0000256" key="2">
    <source>
        <dbReference type="SAM" id="Phobius"/>
    </source>
</evidence>
<dbReference type="GO" id="GO:0006508">
    <property type="term" value="P:proteolysis"/>
    <property type="evidence" value="ECO:0007669"/>
    <property type="project" value="UniProtKB-KW"/>
</dbReference>
<keyword evidence="5" id="KW-1185">Reference proteome</keyword>
<gene>
    <name evidence="4" type="ORF">CLV72_104296</name>
</gene>
<keyword evidence="2" id="KW-1133">Transmembrane helix</keyword>
<comment type="caution">
    <text evidence="4">The sequence shown here is derived from an EMBL/GenBank/DDBJ whole genome shotgun (WGS) entry which is preliminary data.</text>
</comment>
<evidence type="ECO:0000259" key="3">
    <source>
        <dbReference type="Pfam" id="PF02517"/>
    </source>
</evidence>
<feature type="transmembrane region" description="Helical" evidence="2">
    <location>
        <begin position="91"/>
        <end position="112"/>
    </location>
</feature>
<proteinExistence type="predicted"/>